<reference evidence="2" key="1">
    <citation type="journal article" date="2015" name="Nat. Genet.">
        <title>The genome and transcriptome of the zoonotic hookworm Ancylostoma ceylanicum identify infection-specific gene families.</title>
        <authorList>
            <person name="Schwarz E.M."/>
            <person name="Hu Y."/>
            <person name="Antoshechkin I."/>
            <person name="Miller M.M."/>
            <person name="Sternberg P.W."/>
            <person name="Aroian R.V."/>
        </authorList>
    </citation>
    <scope>NUCLEOTIDE SEQUENCE</scope>
    <source>
        <strain evidence="2">HY135</strain>
    </source>
</reference>
<name>A0A016UMG6_9BILA</name>
<proteinExistence type="predicted"/>
<evidence type="ECO:0000313" key="2">
    <source>
        <dbReference type="Proteomes" id="UP000024635"/>
    </source>
</evidence>
<keyword evidence="2" id="KW-1185">Reference proteome</keyword>
<comment type="caution">
    <text evidence="1">The sequence shown here is derived from an EMBL/GenBank/DDBJ whole genome shotgun (WGS) entry which is preliminary data.</text>
</comment>
<dbReference type="EMBL" id="JARK01001369">
    <property type="protein sequence ID" value="EYC16395.1"/>
    <property type="molecule type" value="Genomic_DNA"/>
</dbReference>
<sequence length="68" mass="7548">MQRHKLIQLTPGLRFMKRQPGKPTMANMIGYLIDYVTLRGAGHKSWFANLVSVGFALMNPTLGGFVAV</sequence>
<dbReference type="AlphaFoldDB" id="A0A016UMG6"/>
<dbReference type="Proteomes" id="UP000024635">
    <property type="component" value="Unassembled WGS sequence"/>
</dbReference>
<organism evidence="1 2">
    <name type="scientific">Ancylostoma ceylanicum</name>
    <dbReference type="NCBI Taxonomy" id="53326"/>
    <lineage>
        <taxon>Eukaryota</taxon>
        <taxon>Metazoa</taxon>
        <taxon>Ecdysozoa</taxon>
        <taxon>Nematoda</taxon>
        <taxon>Chromadorea</taxon>
        <taxon>Rhabditida</taxon>
        <taxon>Rhabditina</taxon>
        <taxon>Rhabditomorpha</taxon>
        <taxon>Strongyloidea</taxon>
        <taxon>Ancylostomatidae</taxon>
        <taxon>Ancylostomatinae</taxon>
        <taxon>Ancylostoma</taxon>
    </lineage>
</organism>
<accession>A0A016UMG6</accession>
<evidence type="ECO:0000313" key="1">
    <source>
        <dbReference type="EMBL" id="EYC16395.1"/>
    </source>
</evidence>
<protein>
    <submittedName>
        <fullName evidence="1">Uncharacterized protein</fullName>
    </submittedName>
</protein>
<gene>
    <name evidence="1" type="primary">Acey_s0033.g2630</name>
    <name evidence="1" type="ORF">Y032_0033g2630</name>
</gene>